<proteinExistence type="predicted"/>
<protein>
    <submittedName>
        <fullName evidence="1">Uncharacterized protein</fullName>
    </submittedName>
</protein>
<evidence type="ECO:0000313" key="2">
    <source>
        <dbReference type="Proteomes" id="UP000828390"/>
    </source>
</evidence>
<dbReference type="AlphaFoldDB" id="A0A9D4J0D3"/>
<sequence>MSTRLHVRTSGSNLCWRSASTLDSVVTGRAHYISVSSRRGSTRINAMYRVLGHTLIRARAAQLDKWLEI</sequence>
<keyword evidence="2" id="KW-1185">Reference proteome</keyword>
<gene>
    <name evidence="1" type="ORF">DPMN_147139</name>
</gene>
<dbReference type="EMBL" id="JAIWYP010000007">
    <property type="protein sequence ID" value="KAH3793625.1"/>
    <property type="molecule type" value="Genomic_DNA"/>
</dbReference>
<reference evidence="1" key="1">
    <citation type="journal article" date="2019" name="bioRxiv">
        <title>The Genome of the Zebra Mussel, Dreissena polymorpha: A Resource for Invasive Species Research.</title>
        <authorList>
            <person name="McCartney M.A."/>
            <person name="Auch B."/>
            <person name="Kono T."/>
            <person name="Mallez S."/>
            <person name="Zhang Y."/>
            <person name="Obille A."/>
            <person name="Becker A."/>
            <person name="Abrahante J.E."/>
            <person name="Garbe J."/>
            <person name="Badalamenti J.P."/>
            <person name="Herman A."/>
            <person name="Mangelson H."/>
            <person name="Liachko I."/>
            <person name="Sullivan S."/>
            <person name="Sone E.D."/>
            <person name="Koren S."/>
            <person name="Silverstein K.A.T."/>
            <person name="Beckman K.B."/>
            <person name="Gohl D.M."/>
        </authorList>
    </citation>
    <scope>NUCLEOTIDE SEQUENCE</scope>
    <source>
        <strain evidence="1">Duluth1</strain>
        <tissue evidence="1">Whole animal</tissue>
    </source>
</reference>
<reference evidence="1" key="2">
    <citation type="submission" date="2020-11" db="EMBL/GenBank/DDBJ databases">
        <authorList>
            <person name="McCartney M.A."/>
            <person name="Auch B."/>
            <person name="Kono T."/>
            <person name="Mallez S."/>
            <person name="Becker A."/>
            <person name="Gohl D.M."/>
            <person name="Silverstein K.A.T."/>
            <person name="Koren S."/>
            <person name="Bechman K.B."/>
            <person name="Herman A."/>
            <person name="Abrahante J.E."/>
            <person name="Garbe J."/>
        </authorList>
    </citation>
    <scope>NUCLEOTIDE SEQUENCE</scope>
    <source>
        <strain evidence="1">Duluth1</strain>
        <tissue evidence="1">Whole animal</tissue>
    </source>
</reference>
<name>A0A9D4J0D3_DREPO</name>
<comment type="caution">
    <text evidence="1">The sequence shown here is derived from an EMBL/GenBank/DDBJ whole genome shotgun (WGS) entry which is preliminary data.</text>
</comment>
<dbReference type="Proteomes" id="UP000828390">
    <property type="component" value="Unassembled WGS sequence"/>
</dbReference>
<evidence type="ECO:0000313" key="1">
    <source>
        <dbReference type="EMBL" id="KAH3793625.1"/>
    </source>
</evidence>
<accession>A0A9D4J0D3</accession>
<organism evidence="1 2">
    <name type="scientific">Dreissena polymorpha</name>
    <name type="common">Zebra mussel</name>
    <name type="synonym">Mytilus polymorpha</name>
    <dbReference type="NCBI Taxonomy" id="45954"/>
    <lineage>
        <taxon>Eukaryota</taxon>
        <taxon>Metazoa</taxon>
        <taxon>Spiralia</taxon>
        <taxon>Lophotrochozoa</taxon>
        <taxon>Mollusca</taxon>
        <taxon>Bivalvia</taxon>
        <taxon>Autobranchia</taxon>
        <taxon>Heteroconchia</taxon>
        <taxon>Euheterodonta</taxon>
        <taxon>Imparidentia</taxon>
        <taxon>Neoheterodontei</taxon>
        <taxon>Myida</taxon>
        <taxon>Dreissenoidea</taxon>
        <taxon>Dreissenidae</taxon>
        <taxon>Dreissena</taxon>
    </lineage>
</organism>